<dbReference type="SUPFAM" id="SSF56219">
    <property type="entry name" value="DNase I-like"/>
    <property type="match status" value="1"/>
</dbReference>
<dbReference type="GeneID" id="109704977"/>
<sequence>MAMFSDLIRDLALIDLPMTNQTYTWPNMQHKPTLAKLDRFLVSTEWDLSFPLSKVKALPRITSDHTPIILTTGLLPTPRRFRFERVWLTKDDFLLKVPSWWNEVPCKQSAILSITAKLRHCRTRIKEWCKSNYHSISHTKKLIQEELQRIDHLEEHSDLSQESLDKRTNLKGQLQLILKEEEILWNTRAKQLWLKEGDGNTKFFHAVANSRK</sequence>
<dbReference type="AlphaFoldDB" id="A0A6P5ED88"/>
<dbReference type="OrthoDB" id="696139at2759"/>
<name>A0A6P5ED88_ANACO</name>
<organism evidence="1 2">
    <name type="scientific">Ananas comosus</name>
    <name type="common">Pineapple</name>
    <name type="synonym">Ananas ananas</name>
    <dbReference type="NCBI Taxonomy" id="4615"/>
    <lineage>
        <taxon>Eukaryota</taxon>
        <taxon>Viridiplantae</taxon>
        <taxon>Streptophyta</taxon>
        <taxon>Embryophyta</taxon>
        <taxon>Tracheophyta</taxon>
        <taxon>Spermatophyta</taxon>
        <taxon>Magnoliopsida</taxon>
        <taxon>Liliopsida</taxon>
        <taxon>Poales</taxon>
        <taxon>Bromeliaceae</taxon>
        <taxon>Bromelioideae</taxon>
        <taxon>Ananas</taxon>
    </lineage>
</organism>
<evidence type="ECO:0000313" key="2">
    <source>
        <dbReference type="RefSeq" id="XP_020081326.1"/>
    </source>
</evidence>
<protein>
    <submittedName>
        <fullName evidence="2">Uncharacterized protein LOC109704977</fullName>
    </submittedName>
</protein>
<accession>A0A6P5ED88</accession>
<dbReference type="PANTHER" id="PTHR33710">
    <property type="entry name" value="BNAC02G09200D PROTEIN"/>
    <property type="match status" value="1"/>
</dbReference>
<reference evidence="2" key="2">
    <citation type="submission" date="2025-08" db="UniProtKB">
        <authorList>
            <consortium name="RefSeq"/>
        </authorList>
    </citation>
    <scope>IDENTIFICATION</scope>
    <source>
        <tissue evidence="2">Leaf</tissue>
    </source>
</reference>
<keyword evidence="1" id="KW-1185">Reference proteome</keyword>
<dbReference type="RefSeq" id="XP_020081326.1">
    <property type="nucleotide sequence ID" value="XM_020225737.1"/>
</dbReference>
<reference evidence="1" key="1">
    <citation type="journal article" date="2015" name="Nat. Genet.">
        <title>The pineapple genome and the evolution of CAM photosynthesis.</title>
        <authorList>
            <person name="Ming R."/>
            <person name="VanBuren R."/>
            <person name="Wai C.M."/>
            <person name="Tang H."/>
            <person name="Schatz M.C."/>
            <person name="Bowers J.E."/>
            <person name="Lyons E."/>
            <person name="Wang M.L."/>
            <person name="Chen J."/>
            <person name="Biggers E."/>
            <person name="Zhang J."/>
            <person name="Huang L."/>
            <person name="Zhang L."/>
            <person name="Miao W."/>
            <person name="Zhang J."/>
            <person name="Ye Z."/>
            <person name="Miao C."/>
            <person name="Lin Z."/>
            <person name="Wang H."/>
            <person name="Zhou H."/>
            <person name="Yim W.C."/>
            <person name="Priest H.D."/>
            <person name="Zheng C."/>
            <person name="Woodhouse M."/>
            <person name="Edger P.P."/>
            <person name="Guyot R."/>
            <person name="Guo H.B."/>
            <person name="Guo H."/>
            <person name="Zheng G."/>
            <person name="Singh R."/>
            <person name="Sharma A."/>
            <person name="Min X."/>
            <person name="Zheng Y."/>
            <person name="Lee H."/>
            <person name="Gurtowski J."/>
            <person name="Sedlazeck F.J."/>
            <person name="Harkess A."/>
            <person name="McKain M.R."/>
            <person name="Liao Z."/>
            <person name="Fang J."/>
            <person name="Liu J."/>
            <person name="Zhang X."/>
            <person name="Zhang Q."/>
            <person name="Hu W."/>
            <person name="Qin Y."/>
            <person name="Wang K."/>
            <person name="Chen L.Y."/>
            <person name="Shirley N."/>
            <person name="Lin Y.R."/>
            <person name="Liu L.Y."/>
            <person name="Hernandez A.G."/>
            <person name="Wright C.L."/>
            <person name="Bulone V."/>
            <person name="Tuskan G.A."/>
            <person name="Heath K."/>
            <person name="Zee F."/>
            <person name="Moore P.H."/>
            <person name="Sunkar R."/>
            <person name="Leebens-Mack J.H."/>
            <person name="Mockler T."/>
            <person name="Bennetzen J.L."/>
            <person name="Freeling M."/>
            <person name="Sankoff D."/>
            <person name="Paterson A.H."/>
            <person name="Zhu X."/>
            <person name="Yang X."/>
            <person name="Smith J.A."/>
            <person name="Cushman J.C."/>
            <person name="Paull R.E."/>
            <person name="Yu Q."/>
        </authorList>
    </citation>
    <scope>NUCLEOTIDE SEQUENCE [LARGE SCALE GENOMIC DNA]</scope>
    <source>
        <strain evidence="1">cv. F153</strain>
    </source>
</reference>
<gene>
    <name evidence="2" type="primary">LOC109704977</name>
</gene>
<dbReference type="InterPro" id="IPR036691">
    <property type="entry name" value="Endo/exonu/phosph_ase_sf"/>
</dbReference>
<dbReference type="PANTHER" id="PTHR33710:SF71">
    <property type="entry name" value="ENDONUCLEASE_EXONUCLEASE_PHOSPHATASE DOMAIN-CONTAINING PROTEIN"/>
    <property type="match status" value="1"/>
</dbReference>
<evidence type="ECO:0000313" key="1">
    <source>
        <dbReference type="Proteomes" id="UP000515123"/>
    </source>
</evidence>
<dbReference type="Proteomes" id="UP000515123">
    <property type="component" value="Unplaced"/>
</dbReference>
<dbReference type="Gene3D" id="3.60.10.10">
    <property type="entry name" value="Endonuclease/exonuclease/phosphatase"/>
    <property type="match status" value="1"/>
</dbReference>
<proteinExistence type="predicted"/>